<dbReference type="AlphaFoldDB" id="A0A401ZTU6"/>
<evidence type="ECO:0000313" key="9">
    <source>
        <dbReference type="EMBL" id="GCE10348.1"/>
    </source>
</evidence>
<feature type="binding site" evidence="4 6">
    <location>
        <position position="111"/>
    </location>
    <ligand>
        <name>substrate</name>
    </ligand>
</feature>
<dbReference type="InterPro" id="IPR020097">
    <property type="entry name" value="PsdUridine_synth_TruA_a/b_dom"/>
</dbReference>
<comment type="subunit">
    <text evidence="4">Homodimer.</text>
</comment>
<evidence type="ECO:0000259" key="8">
    <source>
        <dbReference type="Pfam" id="PF01416"/>
    </source>
</evidence>
<accession>A0A401ZTU6</accession>
<evidence type="ECO:0000256" key="3">
    <source>
        <dbReference type="ARBA" id="ARBA00023235"/>
    </source>
</evidence>
<dbReference type="EC" id="5.4.99.12" evidence="4"/>
<comment type="caution">
    <text evidence="4">Lacks conserved residue(s) required for the propagation of feature annotation.</text>
</comment>
<dbReference type="Gene3D" id="3.30.70.660">
    <property type="entry name" value="Pseudouridine synthase I, catalytic domain, C-terminal subdomain"/>
    <property type="match status" value="1"/>
</dbReference>
<dbReference type="PIRSF" id="PIRSF001430">
    <property type="entry name" value="tRNA_psdUrid_synth"/>
    <property type="match status" value="1"/>
</dbReference>
<keyword evidence="3 4" id="KW-0413">Isomerase</keyword>
<evidence type="ECO:0000256" key="2">
    <source>
        <dbReference type="ARBA" id="ARBA00022694"/>
    </source>
</evidence>
<evidence type="ECO:0000256" key="1">
    <source>
        <dbReference type="ARBA" id="ARBA00009375"/>
    </source>
</evidence>
<dbReference type="GO" id="GO:0003723">
    <property type="term" value="F:RNA binding"/>
    <property type="evidence" value="ECO:0007669"/>
    <property type="project" value="InterPro"/>
</dbReference>
<dbReference type="EMBL" id="BIFR01000001">
    <property type="protein sequence ID" value="GCE10348.1"/>
    <property type="molecule type" value="Genomic_DNA"/>
</dbReference>
<dbReference type="PANTHER" id="PTHR11142:SF0">
    <property type="entry name" value="TRNA PSEUDOURIDINE SYNTHASE-LIKE 1"/>
    <property type="match status" value="1"/>
</dbReference>
<dbReference type="Pfam" id="PF01416">
    <property type="entry name" value="PseudoU_synth_1"/>
    <property type="match status" value="2"/>
</dbReference>
<keyword evidence="2 4" id="KW-0819">tRNA processing</keyword>
<comment type="catalytic activity">
    <reaction evidence="4 7">
        <text>uridine(38/39/40) in tRNA = pseudouridine(38/39/40) in tRNA</text>
        <dbReference type="Rhea" id="RHEA:22376"/>
        <dbReference type="Rhea" id="RHEA-COMP:10085"/>
        <dbReference type="Rhea" id="RHEA-COMP:10087"/>
        <dbReference type="ChEBI" id="CHEBI:65314"/>
        <dbReference type="ChEBI" id="CHEBI:65315"/>
        <dbReference type="EC" id="5.4.99.12"/>
    </reaction>
</comment>
<feature type="domain" description="Pseudouridine synthase I TruA alpha/beta" evidence="8">
    <location>
        <begin position="8"/>
        <end position="104"/>
    </location>
</feature>
<evidence type="ECO:0000256" key="4">
    <source>
        <dbReference type="HAMAP-Rule" id="MF_00171"/>
    </source>
</evidence>
<dbReference type="SUPFAM" id="SSF55120">
    <property type="entry name" value="Pseudouridine synthase"/>
    <property type="match status" value="1"/>
</dbReference>
<name>A0A401ZTU6_9CHLR</name>
<evidence type="ECO:0000256" key="7">
    <source>
        <dbReference type="RuleBase" id="RU003792"/>
    </source>
</evidence>
<dbReference type="PANTHER" id="PTHR11142">
    <property type="entry name" value="PSEUDOURIDYLATE SYNTHASE"/>
    <property type="match status" value="1"/>
</dbReference>
<dbReference type="HAMAP" id="MF_00171">
    <property type="entry name" value="TruA"/>
    <property type="match status" value="1"/>
</dbReference>
<comment type="caution">
    <text evidence="9">The sequence shown here is derived from an EMBL/GenBank/DDBJ whole genome shotgun (WGS) entry which is preliminary data.</text>
</comment>
<dbReference type="Gene3D" id="3.30.70.580">
    <property type="entry name" value="Pseudouridine synthase I, catalytic domain, N-terminal subdomain"/>
    <property type="match status" value="1"/>
</dbReference>
<dbReference type="GO" id="GO:0160147">
    <property type="term" value="F:tRNA pseudouridine(38-40) synthase activity"/>
    <property type="evidence" value="ECO:0007669"/>
    <property type="project" value="UniProtKB-EC"/>
</dbReference>
<dbReference type="OrthoDB" id="9811823at2"/>
<evidence type="ECO:0000313" key="10">
    <source>
        <dbReference type="Proteomes" id="UP000287352"/>
    </source>
</evidence>
<organism evidence="9 10">
    <name type="scientific">Tengunoibacter tsumagoiensis</name>
    <dbReference type="NCBI Taxonomy" id="2014871"/>
    <lineage>
        <taxon>Bacteria</taxon>
        <taxon>Bacillati</taxon>
        <taxon>Chloroflexota</taxon>
        <taxon>Ktedonobacteria</taxon>
        <taxon>Ktedonobacterales</taxon>
        <taxon>Dictyobacteraceae</taxon>
        <taxon>Tengunoibacter</taxon>
    </lineage>
</organism>
<dbReference type="InterPro" id="IPR001406">
    <property type="entry name" value="PsdUridine_synth_TruA"/>
</dbReference>
<dbReference type="FunFam" id="3.30.70.580:FF:000001">
    <property type="entry name" value="tRNA pseudouridine synthase A"/>
    <property type="match status" value="1"/>
</dbReference>
<comment type="similarity">
    <text evidence="1 4 7">Belongs to the tRNA pseudouridine synthase TruA family.</text>
</comment>
<reference evidence="10" key="1">
    <citation type="submission" date="2018-12" db="EMBL/GenBank/DDBJ databases">
        <title>Tengunoibacter tsumagoiensis gen. nov., sp. nov., Dictyobacter kobayashii sp. nov., D. alpinus sp. nov., and D. joshuensis sp. nov. and description of Dictyobacteraceae fam. nov. within the order Ktedonobacterales isolated from Tengu-no-mugimeshi.</title>
        <authorList>
            <person name="Wang C.M."/>
            <person name="Zheng Y."/>
            <person name="Sakai Y."/>
            <person name="Toyoda A."/>
            <person name="Minakuchi Y."/>
            <person name="Abe K."/>
            <person name="Yokota A."/>
            <person name="Yabe S."/>
        </authorList>
    </citation>
    <scope>NUCLEOTIDE SEQUENCE [LARGE SCALE GENOMIC DNA]</scope>
    <source>
        <strain evidence="10">Uno3</strain>
    </source>
</reference>
<evidence type="ECO:0000256" key="6">
    <source>
        <dbReference type="PIRSR" id="PIRSR001430-2"/>
    </source>
</evidence>
<dbReference type="InterPro" id="IPR020103">
    <property type="entry name" value="PsdUridine_synth_cat_dom_sf"/>
</dbReference>
<dbReference type="Proteomes" id="UP000287352">
    <property type="component" value="Unassembled WGS sequence"/>
</dbReference>
<dbReference type="GO" id="GO:0031119">
    <property type="term" value="P:tRNA pseudouridine synthesis"/>
    <property type="evidence" value="ECO:0007669"/>
    <property type="project" value="UniProtKB-UniRule"/>
</dbReference>
<dbReference type="InterPro" id="IPR020095">
    <property type="entry name" value="PsdUridine_synth_TruA_C"/>
</dbReference>
<comment type="function">
    <text evidence="4">Formation of pseudouridine at positions 38, 39 and 40 in the anticodon stem and loop of transfer RNAs.</text>
</comment>
<keyword evidence="10" id="KW-1185">Reference proteome</keyword>
<protein>
    <recommendedName>
        <fullName evidence="4">tRNA pseudouridine synthase A</fullName>
        <ecNumber evidence="4">5.4.99.12</ecNumber>
    </recommendedName>
    <alternativeName>
        <fullName evidence="4">tRNA pseudouridine(38-40) synthase</fullName>
    </alternativeName>
    <alternativeName>
        <fullName evidence="4">tRNA pseudouridylate synthase I</fullName>
    </alternativeName>
    <alternativeName>
        <fullName evidence="4">tRNA-uridine isomerase I</fullName>
    </alternativeName>
</protein>
<sequence length="267" mass="29494">MNIACGIEYDGTSYRGFQRQPESHGATVQGTLEAAIARICGEPAVVTGAGRTDAGVHASGQVVHFRIQSHLTPTVWVRALNAVLPNTVAVRWAKEVPDRFHARFSALSRSYRYTIWNDSAPTALHALYSYHYGRPLDVELMQEACSLLVGRKDFGAFGHSPDDSNPKRPGPHSCVRTMLEARCLREGSRRLVYCDFTADAFLTGQVRRMVGTLLLVGQKRLCLEEFATIVQRAEKTHPGSAAPPHGLCLVRVEYPEKFGVTNDDEDI</sequence>
<evidence type="ECO:0000256" key="5">
    <source>
        <dbReference type="PIRSR" id="PIRSR001430-1"/>
    </source>
</evidence>
<dbReference type="CDD" id="cd02570">
    <property type="entry name" value="PseudoU_synth_EcTruA"/>
    <property type="match status" value="1"/>
</dbReference>
<dbReference type="RefSeq" id="WP_126577958.1">
    <property type="nucleotide sequence ID" value="NZ_BIFR01000001.1"/>
</dbReference>
<feature type="active site" description="Nucleophile" evidence="4 5">
    <location>
        <position position="53"/>
    </location>
</feature>
<dbReference type="InterPro" id="IPR020094">
    <property type="entry name" value="TruA/RsuA/RluB/E/F_N"/>
</dbReference>
<feature type="domain" description="Pseudouridine synthase I TruA alpha/beta" evidence="8">
    <location>
        <begin position="144"/>
        <end position="255"/>
    </location>
</feature>
<gene>
    <name evidence="4 9" type="primary">truA</name>
    <name evidence="9" type="ORF">KTT_02070</name>
</gene>
<proteinExistence type="inferred from homology"/>
<dbReference type="NCBIfam" id="TIGR00071">
    <property type="entry name" value="hisT_truA"/>
    <property type="match status" value="1"/>
</dbReference>